<dbReference type="SUPFAM" id="SSF48008">
    <property type="entry name" value="GntR ligand-binding domain-like"/>
    <property type="match status" value="1"/>
</dbReference>
<dbReference type="Pfam" id="PF07729">
    <property type="entry name" value="FCD"/>
    <property type="match status" value="1"/>
</dbReference>
<protein>
    <submittedName>
        <fullName evidence="5">Transcriptional regulator, GntR family</fullName>
    </submittedName>
</protein>
<dbReference type="SMART" id="SM00895">
    <property type="entry name" value="FCD"/>
    <property type="match status" value="1"/>
</dbReference>
<dbReference type="InterPro" id="IPR036390">
    <property type="entry name" value="WH_DNA-bd_sf"/>
</dbReference>
<evidence type="ECO:0000256" key="3">
    <source>
        <dbReference type="ARBA" id="ARBA00023163"/>
    </source>
</evidence>
<dbReference type="InterPro" id="IPR000524">
    <property type="entry name" value="Tscrpt_reg_HTH_GntR"/>
</dbReference>
<keyword evidence="2" id="KW-0238">DNA-binding</keyword>
<dbReference type="Pfam" id="PF00392">
    <property type="entry name" value="GntR"/>
    <property type="match status" value="2"/>
</dbReference>
<evidence type="ECO:0000256" key="2">
    <source>
        <dbReference type="ARBA" id="ARBA00023125"/>
    </source>
</evidence>
<dbReference type="STRING" id="574349.SAMN05443545_11039"/>
<dbReference type="InterPro" id="IPR036388">
    <property type="entry name" value="WH-like_DNA-bd_sf"/>
</dbReference>
<reference evidence="5 6" key="1">
    <citation type="submission" date="2016-10" db="EMBL/GenBank/DDBJ databases">
        <authorList>
            <person name="de Groot N.N."/>
        </authorList>
    </citation>
    <scope>NUCLEOTIDE SEQUENCE [LARGE SCALE GENOMIC DNA]</scope>
    <source>
        <strain evidence="5 6">DSM 19219</strain>
    </source>
</reference>
<dbReference type="InterPro" id="IPR008920">
    <property type="entry name" value="TF_FadR/GntR_C"/>
</dbReference>
<dbReference type="AlphaFoldDB" id="A0A1H3GRY5"/>
<dbReference type="PANTHER" id="PTHR43537">
    <property type="entry name" value="TRANSCRIPTIONAL REGULATOR, GNTR FAMILY"/>
    <property type="match status" value="1"/>
</dbReference>
<dbReference type="EMBL" id="FNNI01000010">
    <property type="protein sequence ID" value="SDY06041.1"/>
    <property type="molecule type" value="Genomic_DNA"/>
</dbReference>
<keyword evidence="1" id="KW-0805">Transcription regulation</keyword>
<dbReference type="Gene3D" id="1.10.10.10">
    <property type="entry name" value="Winged helix-like DNA-binding domain superfamily/Winged helix DNA-binding domain"/>
    <property type="match status" value="2"/>
</dbReference>
<dbReference type="PANTHER" id="PTHR43537:SF51">
    <property type="entry name" value="HTH-TYPE TRANSCRIPTIONAL REGULATOR LGOR-RELATED"/>
    <property type="match status" value="1"/>
</dbReference>
<keyword evidence="6" id="KW-1185">Reference proteome</keyword>
<gene>
    <name evidence="5" type="ORF">SAMN05443545_11039</name>
</gene>
<dbReference type="Proteomes" id="UP000198500">
    <property type="component" value="Unassembled WGS sequence"/>
</dbReference>
<sequence length="337" mass="38016">MAIGNGSDPTGRAPRLHEQIASELQRRIARGRFQQGDRLTEVGIANDFGVSRATVRNAFKSLERLGVLNRTEHRGVTVAPTAQPAFQANQDDDAPDEHAALINTASWESIYQDVSRQAVARSAYGAWRIIETELAASYGVSRTVAREVLARLEHVGILRKDQRGRWLLPRLTAERITQLYEMRWILEPKALRHAAPNLPRRLLDDMQHELDAVLSQPEIVLPQEYDRLEKRLHVELLSYGDNQILIETLQHYHALLIANAHLYDTTPSAYDVDPFMEEHLAIVQTLQAGQPDNAAGLLEDHLRGALDRVLGRIDYMVRHKSFDPLPYLKPLSDGTAT</sequence>
<evidence type="ECO:0000259" key="4">
    <source>
        <dbReference type="PROSITE" id="PS50949"/>
    </source>
</evidence>
<evidence type="ECO:0000256" key="1">
    <source>
        <dbReference type="ARBA" id="ARBA00023015"/>
    </source>
</evidence>
<dbReference type="SUPFAM" id="SSF46785">
    <property type="entry name" value="Winged helix' DNA-binding domain"/>
    <property type="match status" value="2"/>
</dbReference>
<evidence type="ECO:0000313" key="5">
    <source>
        <dbReference type="EMBL" id="SDY06041.1"/>
    </source>
</evidence>
<dbReference type="GO" id="GO:0003677">
    <property type="term" value="F:DNA binding"/>
    <property type="evidence" value="ECO:0007669"/>
    <property type="project" value="UniProtKB-KW"/>
</dbReference>
<dbReference type="Gene3D" id="1.20.120.530">
    <property type="entry name" value="GntR ligand-binding domain-like"/>
    <property type="match status" value="1"/>
</dbReference>
<proteinExistence type="predicted"/>
<organism evidence="5 6">
    <name type="scientific">Aidingimonas halophila</name>
    <dbReference type="NCBI Taxonomy" id="574349"/>
    <lineage>
        <taxon>Bacteria</taxon>
        <taxon>Pseudomonadati</taxon>
        <taxon>Pseudomonadota</taxon>
        <taxon>Gammaproteobacteria</taxon>
        <taxon>Oceanospirillales</taxon>
        <taxon>Halomonadaceae</taxon>
        <taxon>Aidingimonas</taxon>
    </lineage>
</organism>
<dbReference type="CDD" id="cd07377">
    <property type="entry name" value="WHTH_GntR"/>
    <property type="match status" value="1"/>
</dbReference>
<name>A0A1H3GRY5_9GAMM</name>
<dbReference type="PROSITE" id="PS50949">
    <property type="entry name" value="HTH_GNTR"/>
    <property type="match status" value="1"/>
</dbReference>
<dbReference type="InterPro" id="IPR011711">
    <property type="entry name" value="GntR_C"/>
</dbReference>
<dbReference type="SMART" id="SM00345">
    <property type="entry name" value="HTH_GNTR"/>
    <property type="match status" value="2"/>
</dbReference>
<keyword evidence="3" id="KW-0804">Transcription</keyword>
<feature type="domain" description="HTH gntR-type" evidence="4">
    <location>
        <begin position="14"/>
        <end position="81"/>
    </location>
</feature>
<accession>A0A1H3GRY5</accession>
<dbReference type="GO" id="GO:0003700">
    <property type="term" value="F:DNA-binding transcription factor activity"/>
    <property type="evidence" value="ECO:0007669"/>
    <property type="project" value="InterPro"/>
</dbReference>
<evidence type="ECO:0000313" key="6">
    <source>
        <dbReference type="Proteomes" id="UP000198500"/>
    </source>
</evidence>